<comment type="caution">
    <text evidence="6">The sequence shown here is derived from an EMBL/GenBank/DDBJ whole genome shotgun (WGS) entry which is preliminary data.</text>
</comment>
<keyword evidence="2 5" id="KW-0812">Transmembrane</keyword>
<feature type="transmembrane region" description="Helical" evidence="5">
    <location>
        <begin position="81"/>
        <end position="104"/>
    </location>
</feature>
<keyword evidence="7" id="KW-1185">Reference proteome</keyword>
<dbReference type="PANTHER" id="PTHR10687">
    <property type="entry name" value="SECRETORY CARRIER-ASSOCIATED MEMBRANE PROTEIN SCAMP"/>
    <property type="match status" value="1"/>
</dbReference>
<reference evidence="6" key="1">
    <citation type="submission" date="2016-09" db="EMBL/GenBank/DDBJ databases">
        <authorList>
            <person name="Hebert L."/>
            <person name="Moumen B."/>
        </authorList>
    </citation>
    <scope>NUCLEOTIDE SEQUENCE [LARGE SCALE GENOMIC DNA]</scope>
    <source>
        <strain evidence="6">OVI</strain>
    </source>
</reference>
<protein>
    <submittedName>
        <fullName evidence="6">Membrane-trafficking protein, putative</fullName>
    </submittedName>
</protein>
<evidence type="ECO:0000313" key="6">
    <source>
        <dbReference type="EMBL" id="SCU72468.1"/>
    </source>
</evidence>
<dbReference type="GO" id="GO:0055038">
    <property type="term" value="C:recycling endosome membrane"/>
    <property type="evidence" value="ECO:0007669"/>
    <property type="project" value="TreeGrafter"/>
</dbReference>
<dbReference type="RefSeq" id="XP_067082962.1">
    <property type="nucleotide sequence ID" value="XM_067226861.1"/>
</dbReference>
<keyword evidence="3 5" id="KW-1133">Transmembrane helix</keyword>
<proteinExistence type="predicted"/>
<feature type="transmembrane region" description="Helical" evidence="5">
    <location>
        <begin position="144"/>
        <end position="175"/>
    </location>
</feature>
<evidence type="ECO:0000256" key="3">
    <source>
        <dbReference type="ARBA" id="ARBA00022989"/>
    </source>
</evidence>
<dbReference type="GO" id="GO:0015031">
    <property type="term" value="P:protein transport"/>
    <property type="evidence" value="ECO:0007669"/>
    <property type="project" value="InterPro"/>
</dbReference>
<dbReference type="GO" id="GO:0032588">
    <property type="term" value="C:trans-Golgi network membrane"/>
    <property type="evidence" value="ECO:0007669"/>
    <property type="project" value="TreeGrafter"/>
</dbReference>
<dbReference type="InterPro" id="IPR007273">
    <property type="entry name" value="SCAMP"/>
</dbReference>
<dbReference type="PANTHER" id="PTHR10687:SF2">
    <property type="entry name" value="SECRETORY CARRIER-ASSOCIATED MEMBRANE PROTEIN"/>
    <property type="match status" value="1"/>
</dbReference>
<dbReference type="Pfam" id="PF04144">
    <property type="entry name" value="SCAMP"/>
    <property type="match status" value="1"/>
</dbReference>
<organism evidence="6 7">
    <name type="scientific">Trypanosoma equiperdum</name>
    <dbReference type="NCBI Taxonomy" id="5694"/>
    <lineage>
        <taxon>Eukaryota</taxon>
        <taxon>Discoba</taxon>
        <taxon>Euglenozoa</taxon>
        <taxon>Kinetoplastea</taxon>
        <taxon>Metakinetoplastina</taxon>
        <taxon>Trypanosomatida</taxon>
        <taxon>Trypanosomatidae</taxon>
        <taxon>Trypanosoma</taxon>
    </lineage>
</organism>
<dbReference type="EMBL" id="CZPT02001873">
    <property type="protein sequence ID" value="SCU72468.1"/>
    <property type="molecule type" value="Genomic_DNA"/>
</dbReference>
<evidence type="ECO:0000256" key="1">
    <source>
        <dbReference type="ARBA" id="ARBA00004141"/>
    </source>
</evidence>
<evidence type="ECO:0000256" key="4">
    <source>
        <dbReference type="ARBA" id="ARBA00023136"/>
    </source>
</evidence>
<feature type="transmembrane region" description="Helical" evidence="5">
    <location>
        <begin position="110"/>
        <end position="132"/>
    </location>
</feature>
<gene>
    <name evidence="6" type="ORF">TEOVI_000404500</name>
</gene>
<name>A0A1G4IIW5_TRYEQ</name>
<feature type="transmembrane region" description="Helical" evidence="5">
    <location>
        <begin position="181"/>
        <end position="206"/>
    </location>
</feature>
<evidence type="ECO:0000313" key="7">
    <source>
        <dbReference type="Proteomes" id="UP000195570"/>
    </source>
</evidence>
<dbReference type="AlphaFoldDB" id="A0A1G4IIW5"/>
<keyword evidence="4 5" id="KW-0472">Membrane</keyword>
<evidence type="ECO:0000256" key="2">
    <source>
        <dbReference type="ARBA" id="ARBA00022692"/>
    </source>
</evidence>
<evidence type="ECO:0000256" key="5">
    <source>
        <dbReference type="SAM" id="Phobius"/>
    </source>
</evidence>
<comment type="subcellular location">
    <subcellularLocation>
        <location evidence="1">Membrane</location>
        <topology evidence="1">Multi-pass membrane protein</topology>
    </subcellularLocation>
</comment>
<dbReference type="VEuPathDB" id="TriTrypDB:TEOVI_000404500"/>
<accession>A0A1G4IIW5</accession>
<sequence>MPADSVVGIPADLSLAMVEEKEAELAKRRQEIRRMQGNVASPLGPEPNFPPQFLCIKPLVYHNIKEQVPVPSQRFMYTLAFMYFALIAIIIYNISIALLSFVFGGSGMHFGLSFVYLVGIPGAFVVWYYNVYSSVVNEANSRRWLGYVGLALGVIFDIWMAVGVSGLGGCGWIMALGEKNFLVFILAIISASLWTAHCLMLLLLGIKYFRMASSAKPEAGAPADTAP</sequence>
<dbReference type="GeneID" id="92377985"/>
<dbReference type="Proteomes" id="UP000195570">
    <property type="component" value="Unassembled WGS sequence"/>
</dbReference>